<dbReference type="Gene3D" id="1.10.3470.10">
    <property type="entry name" value="ABC transporter involved in vitamin B12 uptake, BtuC"/>
    <property type="match status" value="1"/>
</dbReference>
<dbReference type="FunCoup" id="A0LK64">
    <property type="interactions" value="173"/>
</dbReference>
<comment type="subcellular location">
    <subcellularLocation>
        <location evidence="1">Cell membrane</location>
        <topology evidence="1">Multi-pass membrane protein</topology>
    </subcellularLocation>
</comment>
<evidence type="ECO:0000256" key="1">
    <source>
        <dbReference type="ARBA" id="ARBA00004651"/>
    </source>
</evidence>
<comment type="similarity">
    <text evidence="2">Belongs to the binding-protein-dependent transport system permease family. FecCD subfamily.</text>
</comment>
<name>A0LK64_SYNFM</name>
<evidence type="ECO:0000256" key="3">
    <source>
        <dbReference type="ARBA" id="ARBA00022448"/>
    </source>
</evidence>
<dbReference type="PANTHER" id="PTHR30472:SF25">
    <property type="entry name" value="ABC TRANSPORTER PERMEASE PROTEIN MJ0876-RELATED"/>
    <property type="match status" value="1"/>
</dbReference>
<reference evidence="9 10" key="1">
    <citation type="submission" date="2006-10" db="EMBL/GenBank/DDBJ databases">
        <title>Complete sequence of Syntrophobacter fumaroxidans MPOB.</title>
        <authorList>
            <consortium name="US DOE Joint Genome Institute"/>
            <person name="Copeland A."/>
            <person name="Lucas S."/>
            <person name="Lapidus A."/>
            <person name="Barry K."/>
            <person name="Detter J.C."/>
            <person name="Glavina del Rio T."/>
            <person name="Hammon N."/>
            <person name="Israni S."/>
            <person name="Pitluck S."/>
            <person name="Goltsman E.G."/>
            <person name="Martinez M."/>
            <person name="Schmutz J."/>
            <person name="Larimer F."/>
            <person name="Land M."/>
            <person name="Hauser L."/>
            <person name="Kyrpides N."/>
            <person name="Kim E."/>
            <person name="Boone D.R."/>
            <person name="Brockman F."/>
            <person name="Culley D."/>
            <person name="Ferry J."/>
            <person name="Gunsalus R."/>
            <person name="McInerney M.J."/>
            <person name="Morrison M."/>
            <person name="Plugge C."/>
            <person name="Rohlin L."/>
            <person name="Scholten J."/>
            <person name="Sieber J."/>
            <person name="Stams A.J.M."/>
            <person name="Worm P."/>
            <person name="Henstra A.M."/>
            <person name="Richardson P."/>
        </authorList>
    </citation>
    <scope>NUCLEOTIDE SEQUENCE [LARGE SCALE GENOMIC DNA]</scope>
    <source>
        <strain evidence="10">DSM 10017 / MPOB</strain>
    </source>
</reference>
<evidence type="ECO:0000256" key="7">
    <source>
        <dbReference type="ARBA" id="ARBA00023136"/>
    </source>
</evidence>
<evidence type="ECO:0000313" key="10">
    <source>
        <dbReference type="Proteomes" id="UP000001784"/>
    </source>
</evidence>
<dbReference type="KEGG" id="sfu:Sfum_2134"/>
<dbReference type="InterPro" id="IPR037294">
    <property type="entry name" value="ABC_BtuC-like"/>
</dbReference>
<proteinExistence type="inferred from homology"/>
<feature type="transmembrane region" description="Helical" evidence="8">
    <location>
        <begin position="259"/>
        <end position="289"/>
    </location>
</feature>
<evidence type="ECO:0000256" key="4">
    <source>
        <dbReference type="ARBA" id="ARBA00022475"/>
    </source>
</evidence>
<accession>A0LK64</accession>
<dbReference type="OrthoDB" id="9782305at2"/>
<dbReference type="RefSeq" id="WP_011698985.1">
    <property type="nucleotide sequence ID" value="NC_008554.1"/>
</dbReference>
<dbReference type="AlphaFoldDB" id="A0LK64"/>
<evidence type="ECO:0000256" key="2">
    <source>
        <dbReference type="ARBA" id="ARBA00007935"/>
    </source>
</evidence>
<keyword evidence="3" id="KW-0813">Transport</keyword>
<dbReference type="Pfam" id="PF01032">
    <property type="entry name" value="FecCD"/>
    <property type="match status" value="1"/>
</dbReference>
<feature type="transmembrane region" description="Helical" evidence="8">
    <location>
        <begin position="78"/>
        <end position="98"/>
    </location>
</feature>
<feature type="transmembrane region" description="Helical" evidence="8">
    <location>
        <begin position="110"/>
        <end position="131"/>
    </location>
</feature>
<dbReference type="GO" id="GO:0033214">
    <property type="term" value="P:siderophore-iron import into cell"/>
    <property type="evidence" value="ECO:0007669"/>
    <property type="project" value="TreeGrafter"/>
</dbReference>
<dbReference type="PANTHER" id="PTHR30472">
    <property type="entry name" value="FERRIC ENTEROBACTIN TRANSPORT SYSTEM PERMEASE PROTEIN"/>
    <property type="match status" value="1"/>
</dbReference>
<feature type="transmembrane region" description="Helical" evidence="8">
    <location>
        <begin position="17"/>
        <end position="42"/>
    </location>
</feature>
<dbReference type="STRING" id="335543.Sfum_2134"/>
<dbReference type="InterPro" id="IPR000522">
    <property type="entry name" value="ABC_transptr_permease_BtuC"/>
</dbReference>
<dbReference type="EMBL" id="CP000478">
    <property type="protein sequence ID" value="ABK17816.1"/>
    <property type="molecule type" value="Genomic_DNA"/>
</dbReference>
<keyword evidence="7 8" id="KW-0472">Membrane</keyword>
<keyword evidence="6 8" id="KW-1133">Transmembrane helix</keyword>
<gene>
    <name evidence="9" type="ordered locus">Sfum_2134</name>
</gene>
<dbReference type="FunFam" id="1.10.3470.10:FF:000001">
    <property type="entry name" value="Vitamin B12 ABC transporter permease BtuC"/>
    <property type="match status" value="1"/>
</dbReference>
<sequence>MERTVRRHTVLSGHCGISVLCWAGFVLLIVVAAFLASGIGSFETSYRTIFRLWISPFDSDSAAGIDDTVRYIVINVRLARVCLAFIVGAALALAGTVYQGVLLNPLADPFTLGVSTGAAFGASLAILLGLGGMQLSGISGLPLAAFAGAMLALYLVYLLGRIDGRIHATTLVLAGIIVSTFLSAWISLLKSLNEDSVSTIVFWIMGSLSGKSWTHAVLVLPYLVAGGAGILIFTRELDILSLGDIQAQHLGVNVQRVRFWLLLAASLATAAAVAVSGIIGFVGLVVPHLARLVVGPRHGRLIPATLLTGGLLVLVSDTIARSLLPNGEELPVGVVTAILGGPFFCYLLLHRKKYLQL</sequence>
<evidence type="ECO:0000256" key="8">
    <source>
        <dbReference type="SAM" id="Phobius"/>
    </source>
</evidence>
<protein>
    <submittedName>
        <fullName evidence="9">Transport system permease protein</fullName>
    </submittedName>
</protein>
<dbReference type="HOGENOM" id="CLU_013016_0_3_7"/>
<keyword evidence="5 8" id="KW-0812">Transmembrane</keyword>
<feature type="transmembrane region" description="Helical" evidence="8">
    <location>
        <begin position="166"/>
        <end position="192"/>
    </location>
</feature>
<feature type="transmembrane region" description="Helical" evidence="8">
    <location>
        <begin position="143"/>
        <end position="160"/>
    </location>
</feature>
<dbReference type="eggNOG" id="COG0609">
    <property type="taxonomic scope" value="Bacteria"/>
</dbReference>
<keyword evidence="10" id="KW-1185">Reference proteome</keyword>
<keyword evidence="4" id="KW-1003">Cell membrane</keyword>
<evidence type="ECO:0000313" key="9">
    <source>
        <dbReference type="EMBL" id="ABK17816.1"/>
    </source>
</evidence>
<feature type="transmembrane region" description="Helical" evidence="8">
    <location>
        <begin position="330"/>
        <end position="349"/>
    </location>
</feature>
<dbReference type="Proteomes" id="UP000001784">
    <property type="component" value="Chromosome"/>
</dbReference>
<dbReference type="GO" id="GO:0005886">
    <property type="term" value="C:plasma membrane"/>
    <property type="evidence" value="ECO:0007669"/>
    <property type="project" value="UniProtKB-SubCell"/>
</dbReference>
<dbReference type="GO" id="GO:0022857">
    <property type="term" value="F:transmembrane transporter activity"/>
    <property type="evidence" value="ECO:0007669"/>
    <property type="project" value="InterPro"/>
</dbReference>
<feature type="transmembrane region" description="Helical" evidence="8">
    <location>
        <begin position="213"/>
        <end position="233"/>
    </location>
</feature>
<dbReference type="SUPFAM" id="SSF81345">
    <property type="entry name" value="ABC transporter involved in vitamin B12 uptake, BtuC"/>
    <property type="match status" value="1"/>
</dbReference>
<evidence type="ECO:0000256" key="6">
    <source>
        <dbReference type="ARBA" id="ARBA00022989"/>
    </source>
</evidence>
<organism evidence="9 10">
    <name type="scientific">Syntrophobacter fumaroxidans (strain DSM 10017 / MPOB)</name>
    <dbReference type="NCBI Taxonomy" id="335543"/>
    <lineage>
        <taxon>Bacteria</taxon>
        <taxon>Pseudomonadati</taxon>
        <taxon>Thermodesulfobacteriota</taxon>
        <taxon>Syntrophobacteria</taxon>
        <taxon>Syntrophobacterales</taxon>
        <taxon>Syntrophobacteraceae</taxon>
        <taxon>Syntrophobacter</taxon>
    </lineage>
</organism>
<evidence type="ECO:0000256" key="5">
    <source>
        <dbReference type="ARBA" id="ARBA00022692"/>
    </source>
</evidence>
<dbReference type="CDD" id="cd06550">
    <property type="entry name" value="TM_ABC_iron-siderophores_like"/>
    <property type="match status" value="1"/>
</dbReference>
<dbReference type="InParanoid" id="A0LK64"/>